<protein>
    <submittedName>
        <fullName evidence="4">DUF262 domain-containing protein</fullName>
    </submittedName>
</protein>
<dbReference type="InterPro" id="IPR011089">
    <property type="entry name" value="GmrSD_C"/>
</dbReference>
<feature type="domain" description="GmrSD restriction endonucleases N-terminal" evidence="2">
    <location>
        <begin position="9"/>
        <end position="249"/>
    </location>
</feature>
<evidence type="ECO:0000313" key="5">
    <source>
        <dbReference type="Proteomes" id="UP000604381"/>
    </source>
</evidence>
<proteinExistence type="predicted"/>
<feature type="compositionally biased region" description="Acidic residues" evidence="1">
    <location>
        <begin position="119"/>
        <end position="136"/>
    </location>
</feature>
<gene>
    <name evidence="4" type="ORF">ISN26_02105</name>
</gene>
<accession>A0A930XXP9</accession>
<keyword evidence="5" id="KW-1185">Reference proteome</keyword>
<dbReference type="EMBL" id="JADHEI010000028">
    <property type="protein sequence ID" value="MBF2734874.1"/>
    <property type="molecule type" value="Genomic_DNA"/>
</dbReference>
<reference evidence="4" key="1">
    <citation type="submission" date="2020-10" db="EMBL/GenBank/DDBJ databases">
        <title>An improved Amphimedon queenslandica hologenome assembly reveals how three proteobacterial symbionts can extend the metabolic phenotypic of their marine sponge host.</title>
        <authorList>
            <person name="Degnan B."/>
            <person name="Degnan S."/>
            <person name="Xiang X."/>
        </authorList>
    </citation>
    <scope>NUCLEOTIDE SEQUENCE</scope>
    <source>
        <strain evidence="4">AqS2</strain>
    </source>
</reference>
<evidence type="ECO:0000256" key="1">
    <source>
        <dbReference type="SAM" id="MobiDB-lite"/>
    </source>
</evidence>
<feature type="region of interest" description="Disordered" evidence="1">
    <location>
        <begin position="116"/>
        <end position="146"/>
    </location>
</feature>
<dbReference type="Pfam" id="PF03235">
    <property type="entry name" value="GmrSD_N"/>
    <property type="match status" value="1"/>
</dbReference>
<name>A0A930XXP9_9GAMM</name>
<evidence type="ECO:0000259" key="2">
    <source>
        <dbReference type="Pfam" id="PF03235"/>
    </source>
</evidence>
<dbReference type="InterPro" id="IPR004919">
    <property type="entry name" value="GmrSD_N"/>
</dbReference>
<dbReference type="PANTHER" id="PTHR37292:SF2">
    <property type="entry name" value="DUF262 DOMAIN-CONTAINING PROTEIN"/>
    <property type="match status" value="1"/>
</dbReference>
<dbReference type="AlphaFoldDB" id="A0A930XXP9"/>
<dbReference type="Pfam" id="PF07510">
    <property type="entry name" value="GmrSD_C"/>
    <property type="match status" value="1"/>
</dbReference>
<sequence>MKKERHKVRGLVDDIKRGEIALPALQRGYVWKATQVRDLFDSLYRDYPTGSFLLWQPDKKEMPTKKAAIRQEGRGDWQRLLLDGQQRLMSLSAVLEGEPIQVRDSKKPIEIMFNMNHPEDDESESSDVNQEGDEESGGSATSSGAPLENLDKMTFIVRSKVLEKDQNWVLVTDAIRKNSLALLKEKGIGADDERFEKFFSRIERLKGIEKYEYDVVLLQGMKYETVTNIFVRVNSAGTTLKSWDLALSQITVTWKEALEVFEEYLEEKKSAGIIDFKLAVRALAAFATNQATFKTLHRLPSSKLKESWEDAAKHLDLALDFIKDLGFEKPTLLPSPYFLVTMAKYMKEGNRDKKELEEIKFWLFMACMKGRYSSSIETALGQDIAAASSAQELRRILRAKFGRFRLEPQDIVGMNRRNSLFKVLFIVLKDGGFRDWYSRSSITLDSVSKSNRLNAHHIFPQALLKKADRSNKEIDDIANLTFLTEKTNKEIGKASPEEYLSKIEEDLLIPHLIPLDRNLWKLENYQDFLAARRKLIVDAVNDFLKVDKFEKEFK</sequence>
<evidence type="ECO:0000313" key="4">
    <source>
        <dbReference type="EMBL" id="MBF2734874.1"/>
    </source>
</evidence>
<organism evidence="4 5">
    <name type="scientific">Candidatus Amphirhobacter heronislandensis</name>
    <dbReference type="NCBI Taxonomy" id="1732024"/>
    <lineage>
        <taxon>Bacteria</taxon>
        <taxon>Pseudomonadati</taxon>
        <taxon>Pseudomonadota</taxon>
        <taxon>Gammaproteobacteria</taxon>
        <taxon>Candidatus Tethybacterales</taxon>
        <taxon>Candidatus Tethybacteraceae</taxon>
        <taxon>Candidatus Amphirhobacter</taxon>
    </lineage>
</organism>
<evidence type="ECO:0000259" key="3">
    <source>
        <dbReference type="Pfam" id="PF07510"/>
    </source>
</evidence>
<dbReference type="Proteomes" id="UP000604381">
    <property type="component" value="Unassembled WGS sequence"/>
</dbReference>
<comment type="caution">
    <text evidence="4">The sequence shown here is derived from an EMBL/GenBank/DDBJ whole genome shotgun (WGS) entry which is preliminary data.</text>
</comment>
<feature type="domain" description="GmrSD restriction endonucleases C-terminal" evidence="3">
    <location>
        <begin position="441"/>
        <end position="505"/>
    </location>
</feature>
<dbReference type="PANTHER" id="PTHR37292">
    <property type="entry name" value="VNG6097C"/>
    <property type="match status" value="1"/>
</dbReference>